<evidence type="ECO:0000256" key="1">
    <source>
        <dbReference type="SAM" id="MobiDB-lite"/>
    </source>
</evidence>
<accession>A0A4Y7TJ58</accession>
<dbReference type="OrthoDB" id="2831245at2759"/>
<proteinExistence type="predicted"/>
<dbReference type="Pfam" id="PF12937">
    <property type="entry name" value="F-box-like"/>
    <property type="match status" value="1"/>
</dbReference>
<sequence>MVVPDRPYLSLIALEAYDMPLPPKRPARPPSGSDSQRAELFPAPLPHSLIPGGNRVTSMDSPAAIANDATPSGETHDLPTEILSQIFLSGPPTISMDMKTSSPALNIAAVSRRWREIALSTPQLWSNIAIDIDRASPIQWLQRQQQTELSPCTRWDLKRARTVWKGFAKICIARAGTQPLTLTFGEWMRSPMPALVKLGAPPDRWLSLSVYTQTLLEILEDHRFTGFPNLKYIMVKGDYRNSEPIDPTITSRVTLPQALLYRVHLGRAAQHLHQLRYLPKAMITHLTLAVGHELHLATLEVALTHTKHLKDLDLTILFSFEGQLPPPTAHFVPIPSLTHLSLDAPPRSISYVLLNFGFSAISSIRIQGRKAVDERPYPNPLEVLLGSLPTLSSLIIEGLWNWDHCSALIKASMPESLKLTDSFKSRAIRNSVCRLVEDIVTDKGPASSITSLVLSPDSTEFAMPLVEDVVETLQEVALYSEFSAVSLGGCSRSGDRAPKWVDIRCPFVRLAKGTLENLDTAQKGLPPHVRIRLLIHSRG</sequence>
<comment type="caution">
    <text evidence="3">The sequence shown here is derived from an EMBL/GenBank/DDBJ whole genome shotgun (WGS) entry which is preliminary data.</text>
</comment>
<name>A0A4Y7TJ58_COPMI</name>
<evidence type="ECO:0000313" key="3">
    <source>
        <dbReference type="EMBL" id="TEB34206.1"/>
    </source>
</evidence>
<reference evidence="3 4" key="1">
    <citation type="journal article" date="2019" name="Nat. Ecol. Evol.">
        <title>Megaphylogeny resolves global patterns of mushroom evolution.</title>
        <authorList>
            <person name="Varga T."/>
            <person name="Krizsan K."/>
            <person name="Foldi C."/>
            <person name="Dima B."/>
            <person name="Sanchez-Garcia M."/>
            <person name="Sanchez-Ramirez S."/>
            <person name="Szollosi G.J."/>
            <person name="Szarkandi J.G."/>
            <person name="Papp V."/>
            <person name="Albert L."/>
            <person name="Andreopoulos W."/>
            <person name="Angelini C."/>
            <person name="Antonin V."/>
            <person name="Barry K.W."/>
            <person name="Bougher N.L."/>
            <person name="Buchanan P."/>
            <person name="Buyck B."/>
            <person name="Bense V."/>
            <person name="Catcheside P."/>
            <person name="Chovatia M."/>
            <person name="Cooper J."/>
            <person name="Damon W."/>
            <person name="Desjardin D."/>
            <person name="Finy P."/>
            <person name="Geml J."/>
            <person name="Haridas S."/>
            <person name="Hughes K."/>
            <person name="Justo A."/>
            <person name="Karasinski D."/>
            <person name="Kautmanova I."/>
            <person name="Kiss B."/>
            <person name="Kocsube S."/>
            <person name="Kotiranta H."/>
            <person name="LaButti K.M."/>
            <person name="Lechner B.E."/>
            <person name="Liimatainen K."/>
            <person name="Lipzen A."/>
            <person name="Lukacs Z."/>
            <person name="Mihaltcheva S."/>
            <person name="Morgado L.N."/>
            <person name="Niskanen T."/>
            <person name="Noordeloos M.E."/>
            <person name="Ohm R.A."/>
            <person name="Ortiz-Santana B."/>
            <person name="Ovrebo C."/>
            <person name="Racz N."/>
            <person name="Riley R."/>
            <person name="Savchenko A."/>
            <person name="Shiryaev A."/>
            <person name="Soop K."/>
            <person name="Spirin V."/>
            <person name="Szebenyi C."/>
            <person name="Tomsovsky M."/>
            <person name="Tulloss R.E."/>
            <person name="Uehling J."/>
            <person name="Grigoriev I.V."/>
            <person name="Vagvolgyi C."/>
            <person name="Papp T."/>
            <person name="Martin F.M."/>
            <person name="Miettinen O."/>
            <person name="Hibbett D.S."/>
            <person name="Nagy L.G."/>
        </authorList>
    </citation>
    <scope>NUCLEOTIDE SEQUENCE [LARGE SCALE GENOMIC DNA]</scope>
    <source>
        <strain evidence="3 4">FP101781</strain>
    </source>
</reference>
<dbReference type="Proteomes" id="UP000298030">
    <property type="component" value="Unassembled WGS sequence"/>
</dbReference>
<dbReference type="EMBL" id="QPFP01000010">
    <property type="protein sequence ID" value="TEB34206.1"/>
    <property type="molecule type" value="Genomic_DNA"/>
</dbReference>
<dbReference type="Gene3D" id="1.20.1280.50">
    <property type="match status" value="1"/>
</dbReference>
<dbReference type="STRING" id="71717.A0A4Y7TJ58"/>
<evidence type="ECO:0000313" key="4">
    <source>
        <dbReference type="Proteomes" id="UP000298030"/>
    </source>
</evidence>
<organism evidence="3 4">
    <name type="scientific">Coprinellus micaceus</name>
    <name type="common">Glistening ink-cap mushroom</name>
    <name type="synonym">Coprinus micaceus</name>
    <dbReference type="NCBI Taxonomy" id="71717"/>
    <lineage>
        <taxon>Eukaryota</taxon>
        <taxon>Fungi</taxon>
        <taxon>Dikarya</taxon>
        <taxon>Basidiomycota</taxon>
        <taxon>Agaricomycotina</taxon>
        <taxon>Agaricomycetes</taxon>
        <taxon>Agaricomycetidae</taxon>
        <taxon>Agaricales</taxon>
        <taxon>Agaricineae</taxon>
        <taxon>Psathyrellaceae</taxon>
        <taxon>Coprinellus</taxon>
    </lineage>
</organism>
<evidence type="ECO:0000259" key="2">
    <source>
        <dbReference type="Pfam" id="PF12937"/>
    </source>
</evidence>
<feature type="domain" description="F-box" evidence="2">
    <location>
        <begin position="76"/>
        <end position="129"/>
    </location>
</feature>
<dbReference type="AlphaFoldDB" id="A0A4Y7TJ58"/>
<dbReference type="InterPro" id="IPR001810">
    <property type="entry name" value="F-box_dom"/>
</dbReference>
<protein>
    <recommendedName>
        <fullName evidence="2">F-box domain-containing protein</fullName>
    </recommendedName>
</protein>
<keyword evidence="4" id="KW-1185">Reference proteome</keyword>
<feature type="region of interest" description="Disordered" evidence="1">
    <location>
        <begin position="20"/>
        <end position="39"/>
    </location>
</feature>
<gene>
    <name evidence="3" type="ORF">FA13DRAFT_1812158</name>
</gene>